<proteinExistence type="predicted"/>
<sequence length="256" mass="29114">MEYVPTAKFGHPDALSRLIEERKAEIPDEERVVNAIQEINDEFSMVSTVSCQKLQLTAEVMAEETAKDDVLSRIKYLLKNGWPNTTEKNLDEDVVPFSRIKLALSLENGMILYGKRIVIPRNLRNFVLDELHKAHGGTKAMTGMARLHVWWPKMEVDIKELVQKCDKCQINQKLPIKSLLETWKKPTKPLERVHIDFAGPFKGKMFLLMVDACSKFPIIKIMKDINAEAVVKVCKETFQLIGLPELIVSCKGKPVG</sequence>
<organism evidence="1 2">
    <name type="scientific">Panagrolaimus sp. JU765</name>
    <dbReference type="NCBI Taxonomy" id="591449"/>
    <lineage>
        <taxon>Eukaryota</taxon>
        <taxon>Metazoa</taxon>
        <taxon>Ecdysozoa</taxon>
        <taxon>Nematoda</taxon>
        <taxon>Chromadorea</taxon>
        <taxon>Rhabditida</taxon>
        <taxon>Tylenchina</taxon>
        <taxon>Panagrolaimomorpha</taxon>
        <taxon>Panagrolaimoidea</taxon>
        <taxon>Panagrolaimidae</taxon>
        <taxon>Panagrolaimus</taxon>
    </lineage>
</organism>
<protein>
    <submittedName>
        <fullName evidence="2">Integrase catalytic domain-containing protein</fullName>
    </submittedName>
</protein>
<name>A0AC34RBT5_9BILA</name>
<reference evidence="2" key="1">
    <citation type="submission" date="2022-11" db="UniProtKB">
        <authorList>
            <consortium name="WormBaseParasite"/>
        </authorList>
    </citation>
    <scope>IDENTIFICATION</scope>
</reference>
<dbReference type="Proteomes" id="UP000887576">
    <property type="component" value="Unplaced"/>
</dbReference>
<dbReference type="WBParaSite" id="JU765_v2.g5303.t1">
    <property type="protein sequence ID" value="JU765_v2.g5303.t1"/>
    <property type="gene ID" value="JU765_v2.g5303"/>
</dbReference>
<evidence type="ECO:0000313" key="2">
    <source>
        <dbReference type="WBParaSite" id="JU765_v2.g5303.t1"/>
    </source>
</evidence>
<accession>A0AC34RBT5</accession>
<evidence type="ECO:0000313" key="1">
    <source>
        <dbReference type="Proteomes" id="UP000887576"/>
    </source>
</evidence>